<gene>
    <name evidence="1" type="ORF">K469DRAFT_563472</name>
</gene>
<feature type="non-terminal residue" evidence="1">
    <location>
        <position position="1"/>
    </location>
</feature>
<dbReference type="EMBL" id="ML994621">
    <property type="protein sequence ID" value="KAF2189139.1"/>
    <property type="molecule type" value="Genomic_DNA"/>
</dbReference>
<reference evidence="1" key="1">
    <citation type="journal article" date="2020" name="Stud. Mycol.">
        <title>101 Dothideomycetes genomes: a test case for predicting lifestyles and emergence of pathogens.</title>
        <authorList>
            <person name="Haridas S."/>
            <person name="Albert R."/>
            <person name="Binder M."/>
            <person name="Bloem J."/>
            <person name="Labutti K."/>
            <person name="Salamov A."/>
            <person name="Andreopoulos B."/>
            <person name="Baker S."/>
            <person name="Barry K."/>
            <person name="Bills G."/>
            <person name="Bluhm B."/>
            <person name="Cannon C."/>
            <person name="Castanera R."/>
            <person name="Culley D."/>
            <person name="Daum C."/>
            <person name="Ezra D."/>
            <person name="Gonzalez J."/>
            <person name="Henrissat B."/>
            <person name="Kuo A."/>
            <person name="Liang C."/>
            <person name="Lipzen A."/>
            <person name="Lutzoni F."/>
            <person name="Magnuson J."/>
            <person name="Mondo S."/>
            <person name="Nolan M."/>
            <person name="Ohm R."/>
            <person name="Pangilinan J."/>
            <person name="Park H.-J."/>
            <person name="Ramirez L."/>
            <person name="Alfaro M."/>
            <person name="Sun H."/>
            <person name="Tritt A."/>
            <person name="Yoshinaga Y."/>
            <person name="Zwiers L.-H."/>
            <person name="Turgeon B."/>
            <person name="Goodwin S."/>
            <person name="Spatafora J."/>
            <person name="Crous P."/>
            <person name="Grigoriev I."/>
        </authorList>
    </citation>
    <scope>NUCLEOTIDE SEQUENCE</scope>
    <source>
        <strain evidence="1">CBS 207.26</strain>
    </source>
</reference>
<dbReference type="Proteomes" id="UP000800200">
    <property type="component" value="Unassembled WGS sequence"/>
</dbReference>
<evidence type="ECO:0000313" key="1">
    <source>
        <dbReference type="EMBL" id="KAF2189139.1"/>
    </source>
</evidence>
<accession>A0A6A6EEY8</accession>
<dbReference type="OrthoDB" id="3540062at2759"/>
<sequence length="59" mass="7180">NFKILYRRANKDRVININNNKKIIKYINGMLRIEFNLDILSKLKLVINIDNLLLRLIYY</sequence>
<evidence type="ECO:0000313" key="2">
    <source>
        <dbReference type="Proteomes" id="UP000800200"/>
    </source>
</evidence>
<protein>
    <submittedName>
        <fullName evidence="1">Uncharacterized protein</fullName>
    </submittedName>
</protein>
<proteinExistence type="predicted"/>
<keyword evidence="2" id="KW-1185">Reference proteome</keyword>
<name>A0A6A6EEY8_9PEZI</name>
<organism evidence="1 2">
    <name type="scientific">Zopfia rhizophila CBS 207.26</name>
    <dbReference type="NCBI Taxonomy" id="1314779"/>
    <lineage>
        <taxon>Eukaryota</taxon>
        <taxon>Fungi</taxon>
        <taxon>Dikarya</taxon>
        <taxon>Ascomycota</taxon>
        <taxon>Pezizomycotina</taxon>
        <taxon>Dothideomycetes</taxon>
        <taxon>Dothideomycetes incertae sedis</taxon>
        <taxon>Zopfiaceae</taxon>
        <taxon>Zopfia</taxon>
    </lineage>
</organism>
<dbReference type="AlphaFoldDB" id="A0A6A6EEY8"/>